<gene>
    <name evidence="4" type="primary">korA</name>
    <name evidence="4" type="ORF">AMPC_05790</name>
</gene>
<dbReference type="NCBIfam" id="TIGR03710">
    <property type="entry name" value="OAFO_sf"/>
    <property type="match status" value="1"/>
</dbReference>
<dbReference type="InterPro" id="IPR022367">
    <property type="entry name" value="2-oxoacid/accept_OxRdtase_asu"/>
</dbReference>
<keyword evidence="5" id="KW-1185">Reference proteome</keyword>
<dbReference type="Gene3D" id="3.40.50.970">
    <property type="match status" value="1"/>
</dbReference>
<dbReference type="SUPFAM" id="SSF52922">
    <property type="entry name" value="TK C-terminal domain-like"/>
    <property type="match status" value="1"/>
</dbReference>
<evidence type="ECO:0000313" key="4">
    <source>
        <dbReference type="EMBL" id="BDG07466.1"/>
    </source>
</evidence>
<organism evidence="4 5">
    <name type="scientific">Anaeromyxobacter paludicola</name>
    <dbReference type="NCBI Taxonomy" id="2918171"/>
    <lineage>
        <taxon>Bacteria</taxon>
        <taxon>Pseudomonadati</taxon>
        <taxon>Myxococcota</taxon>
        <taxon>Myxococcia</taxon>
        <taxon>Myxococcales</taxon>
        <taxon>Cystobacterineae</taxon>
        <taxon>Anaeromyxobacteraceae</taxon>
        <taxon>Anaeromyxobacter</taxon>
    </lineage>
</organism>
<dbReference type="InterPro" id="IPR050722">
    <property type="entry name" value="Pyruvate:ferred/Flavod_OxRd"/>
</dbReference>
<dbReference type="EMBL" id="AP025592">
    <property type="protein sequence ID" value="BDG07466.1"/>
    <property type="molecule type" value="Genomic_DNA"/>
</dbReference>
<evidence type="ECO:0000256" key="1">
    <source>
        <dbReference type="ARBA" id="ARBA00023002"/>
    </source>
</evidence>
<proteinExistence type="predicted"/>
<dbReference type="Gene3D" id="3.40.50.920">
    <property type="match status" value="1"/>
</dbReference>
<sequence length="620" mass="66005">MSTPATPSDRKIEQVDTVTIRFVGDSGDGMQLTGTEFTKASALAGNDLATFPDYPAEIRAPAGSLFGVSGYQLNFSSRDIHTPGDAPDVLVAMNPAAFKTNLADLKVGGMLIVNTGAFNAQNLEKAGYKSNPLDDAALKQNYKVFAVDISALTEAALQGSGLSAKEIARCKNYFALGLMFWLYNRDAEHEIGNINKKFAKKPPIAAANVAVFKAGYNFGETSELFHASYEVPAAKLAPGVYRNMTGNYATALGFAAVARQTGRQVFLGSYPITPATEILQEMSNLKEDGVVTFQAEDEIAGIGSAIGAAFGGALACTSTSGPGLALKSEMIGLACITELPLVIVNVQRGGPSTGMPTKTEQADLLFSLYGRHGECPVPVLAAQSPADCFYSAMEAMKIAVKWMTPVILLTDGYLANGSEPFRIPDPSELPKVKVSYQTAANGEAGEFLPYKRDAKLVRPWAVPGTAGLEHRVGGLEKDSLSGMVSYDGANHEKMVRTRAQKVANVVEDVPDVKVSGPEKGKVLLLSWGGTYGSVRTTAEALQAEGKSVAHAHLRWLNPLPKNLGAVLRSYEKVVIPEVNAGQLAFYVRASFPGVDPVQFNRINGKPIKTFELAAAVRELL</sequence>
<evidence type="ECO:0000313" key="5">
    <source>
        <dbReference type="Proteomes" id="UP001162734"/>
    </source>
</evidence>
<reference evidence="5" key="1">
    <citation type="journal article" date="2022" name="Int. J. Syst. Evol. Microbiol.">
        <title>Anaeromyxobacter oryzae sp. nov., Anaeromyxobacter diazotrophicus sp. nov. and Anaeromyxobacter paludicola sp. nov., isolated from paddy soils.</title>
        <authorList>
            <person name="Itoh H."/>
            <person name="Xu Z."/>
            <person name="Mise K."/>
            <person name="Masuda Y."/>
            <person name="Ushijima N."/>
            <person name="Hayakawa C."/>
            <person name="Shiratori Y."/>
            <person name="Senoo K."/>
        </authorList>
    </citation>
    <scope>NUCLEOTIDE SEQUENCE [LARGE SCALE GENOMIC DNA]</scope>
    <source>
        <strain evidence="5">Red630</strain>
    </source>
</reference>
<evidence type="ECO:0000259" key="3">
    <source>
        <dbReference type="Pfam" id="PF01855"/>
    </source>
</evidence>
<dbReference type="PANTHER" id="PTHR32154:SF20">
    <property type="entry name" value="2-OXOGLUTARATE OXIDOREDUCTASE SUBUNIT KORA"/>
    <property type="match status" value="1"/>
</dbReference>
<evidence type="ECO:0000259" key="2">
    <source>
        <dbReference type="Pfam" id="PF01558"/>
    </source>
</evidence>
<dbReference type="RefSeq" id="WP_248344219.1">
    <property type="nucleotide sequence ID" value="NZ_AP025592.1"/>
</dbReference>
<dbReference type="InterPro" id="IPR002869">
    <property type="entry name" value="Pyrv_flavodox_OxRed_cen"/>
</dbReference>
<dbReference type="Pfam" id="PF01558">
    <property type="entry name" value="POR"/>
    <property type="match status" value="1"/>
</dbReference>
<name>A0ABM7X6L4_9BACT</name>
<dbReference type="CDD" id="cd07034">
    <property type="entry name" value="TPP_PYR_PFOR_IOR-alpha_like"/>
    <property type="match status" value="1"/>
</dbReference>
<dbReference type="InterPro" id="IPR002880">
    <property type="entry name" value="Pyrv_Fd/Flavodoxin_OxRdtase_N"/>
</dbReference>
<dbReference type="SUPFAM" id="SSF52518">
    <property type="entry name" value="Thiamin diphosphate-binding fold (THDP-binding)"/>
    <property type="match status" value="1"/>
</dbReference>
<feature type="domain" description="Pyruvate/ketoisovalerate oxidoreductase catalytic" evidence="2">
    <location>
        <begin position="27"/>
        <end position="217"/>
    </location>
</feature>
<dbReference type="InterPro" id="IPR019752">
    <property type="entry name" value="Pyrv/ketoisovalerate_OxRed_cat"/>
</dbReference>
<dbReference type="InterPro" id="IPR029061">
    <property type="entry name" value="THDP-binding"/>
</dbReference>
<keyword evidence="1" id="KW-0560">Oxidoreductase</keyword>
<dbReference type="Gene3D" id="3.40.920.10">
    <property type="entry name" value="Pyruvate-ferredoxin oxidoreductase, PFOR, domain III"/>
    <property type="match status" value="1"/>
</dbReference>
<dbReference type="Proteomes" id="UP001162734">
    <property type="component" value="Chromosome"/>
</dbReference>
<dbReference type="SUPFAM" id="SSF53323">
    <property type="entry name" value="Pyruvate-ferredoxin oxidoreductase, PFOR, domain III"/>
    <property type="match status" value="1"/>
</dbReference>
<feature type="domain" description="Pyruvate flavodoxin/ferredoxin oxidoreductase pyrimidine binding" evidence="3">
    <location>
        <begin position="265"/>
        <end position="476"/>
    </location>
</feature>
<protein>
    <submittedName>
        <fullName evidence="4">2-oxoglutarate ferredoxin oxidoreductase subunit alpha</fullName>
    </submittedName>
</protein>
<dbReference type="Pfam" id="PF01855">
    <property type="entry name" value="POR_N"/>
    <property type="match status" value="1"/>
</dbReference>
<accession>A0ABM7X6L4</accession>
<dbReference type="InterPro" id="IPR009014">
    <property type="entry name" value="Transketo_C/PFOR_II"/>
</dbReference>
<dbReference type="PANTHER" id="PTHR32154">
    <property type="entry name" value="PYRUVATE-FLAVODOXIN OXIDOREDUCTASE-RELATED"/>
    <property type="match status" value="1"/>
</dbReference>